<evidence type="ECO:0000313" key="5">
    <source>
        <dbReference type="Proteomes" id="UP000800036"/>
    </source>
</evidence>
<dbReference type="SUPFAM" id="SSF47954">
    <property type="entry name" value="Cyclin-like"/>
    <property type="match status" value="2"/>
</dbReference>
<evidence type="ECO:0000256" key="1">
    <source>
        <dbReference type="ARBA" id="ARBA00023127"/>
    </source>
</evidence>
<dbReference type="Pfam" id="PF16899">
    <property type="entry name" value="Cyclin_C_2"/>
    <property type="match status" value="1"/>
</dbReference>
<dbReference type="InterPro" id="IPR043198">
    <property type="entry name" value="Cyclin/Ssn8"/>
</dbReference>
<sequence>MRVTEDDLYRQSTQYKHWSFTPSRLSELRQKTNAHAAAQVKLHIAGDRAERAKRATREASSAPESGADTPNGNGTGTGANTPTPGGDVDCLTMDEEKMVVDKFCETAMKLGDFLKLQPDVTATAIQFMRRFYLYNSPMTYDGNKIAKTAFFLALKLELGTRAGSASDFASRLPKTSRDDIVAPEYTIVQALRFNFEVRHPFRGLKGVHLELEDLVRGTYAAPAQHGRTPEALQAAALQALEVSSPDDAVLKLGNIYAHAKDILAMAAQLTDAYFLYTPSQILLAAHLLAAPAITELYLTTKVPASAPAYPQIIGTIKSCTDLLSGHRSYSKNPVAEKLAWADTDPPATKKAMKKLKSCKDPLTQDLVALNAGKKRDVVRDGSLEESKAKRRKLNRERAEQESDAFWGPELRGGSAQPQRDGSEPKKEG</sequence>
<feature type="compositionally biased region" description="Low complexity" evidence="2">
    <location>
        <begin position="58"/>
        <end position="87"/>
    </location>
</feature>
<dbReference type="OrthoDB" id="340962at2759"/>
<evidence type="ECO:0000313" key="4">
    <source>
        <dbReference type="EMBL" id="KAF1971889.1"/>
    </source>
</evidence>
<dbReference type="Gene3D" id="1.10.472.10">
    <property type="entry name" value="Cyclin-like"/>
    <property type="match status" value="2"/>
</dbReference>
<evidence type="ECO:0000259" key="3">
    <source>
        <dbReference type="Pfam" id="PF16899"/>
    </source>
</evidence>
<dbReference type="Proteomes" id="UP000800036">
    <property type="component" value="Unassembled WGS sequence"/>
</dbReference>
<dbReference type="PANTHER" id="PTHR10026">
    <property type="entry name" value="CYCLIN"/>
    <property type="match status" value="1"/>
</dbReference>
<dbReference type="InterPro" id="IPR031658">
    <property type="entry name" value="Cyclin_C_2"/>
</dbReference>
<dbReference type="GO" id="GO:0016538">
    <property type="term" value="F:cyclin-dependent protein serine/threonine kinase regulator activity"/>
    <property type="evidence" value="ECO:0007669"/>
    <property type="project" value="InterPro"/>
</dbReference>
<feature type="compositionally biased region" description="Basic and acidic residues" evidence="2">
    <location>
        <begin position="44"/>
        <end position="57"/>
    </location>
</feature>
<keyword evidence="1" id="KW-0195">Cyclin</keyword>
<feature type="compositionally biased region" description="Basic and acidic residues" evidence="2">
    <location>
        <begin position="377"/>
        <end position="387"/>
    </location>
</feature>
<gene>
    <name evidence="4" type="ORF">BU23DRAFT_469868</name>
</gene>
<name>A0A6A5V6J0_9PLEO</name>
<dbReference type="EMBL" id="ML976691">
    <property type="protein sequence ID" value="KAF1971889.1"/>
    <property type="molecule type" value="Genomic_DNA"/>
</dbReference>
<evidence type="ECO:0000256" key="2">
    <source>
        <dbReference type="SAM" id="MobiDB-lite"/>
    </source>
</evidence>
<keyword evidence="5" id="KW-1185">Reference proteome</keyword>
<feature type="region of interest" description="Disordered" evidence="2">
    <location>
        <begin position="43"/>
        <end position="90"/>
    </location>
</feature>
<accession>A0A6A5V6J0</accession>
<dbReference type="GO" id="GO:0006357">
    <property type="term" value="P:regulation of transcription by RNA polymerase II"/>
    <property type="evidence" value="ECO:0007669"/>
    <property type="project" value="InterPro"/>
</dbReference>
<dbReference type="AlphaFoldDB" id="A0A6A5V6J0"/>
<protein>
    <recommendedName>
        <fullName evidence="3">Cyclin C-terminal domain-containing protein</fullName>
    </recommendedName>
</protein>
<feature type="domain" description="Cyclin C-terminal" evidence="3">
    <location>
        <begin position="199"/>
        <end position="323"/>
    </location>
</feature>
<dbReference type="InterPro" id="IPR036915">
    <property type="entry name" value="Cyclin-like_sf"/>
</dbReference>
<dbReference type="CDD" id="cd20524">
    <property type="entry name" value="CYCLIN_CCNH_rpt1"/>
    <property type="match status" value="1"/>
</dbReference>
<reference evidence="4" key="1">
    <citation type="journal article" date="2020" name="Stud. Mycol.">
        <title>101 Dothideomycetes genomes: a test case for predicting lifestyles and emergence of pathogens.</title>
        <authorList>
            <person name="Haridas S."/>
            <person name="Albert R."/>
            <person name="Binder M."/>
            <person name="Bloem J."/>
            <person name="Labutti K."/>
            <person name="Salamov A."/>
            <person name="Andreopoulos B."/>
            <person name="Baker S."/>
            <person name="Barry K."/>
            <person name="Bills G."/>
            <person name="Bluhm B."/>
            <person name="Cannon C."/>
            <person name="Castanera R."/>
            <person name="Culley D."/>
            <person name="Daum C."/>
            <person name="Ezra D."/>
            <person name="Gonzalez J."/>
            <person name="Henrissat B."/>
            <person name="Kuo A."/>
            <person name="Liang C."/>
            <person name="Lipzen A."/>
            <person name="Lutzoni F."/>
            <person name="Magnuson J."/>
            <person name="Mondo S."/>
            <person name="Nolan M."/>
            <person name="Ohm R."/>
            <person name="Pangilinan J."/>
            <person name="Park H.-J."/>
            <person name="Ramirez L."/>
            <person name="Alfaro M."/>
            <person name="Sun H."/>
            <person name="Tritt A."/>
            <person name="Yoshinaga Y."/>
            <person name="Zwiers L.-H."/>
            <person name="Turgeon B."/>
            <person name="Goodwin S."/>
            <person name="Spatafora J."/>
            <person name="Crous P."/>
            <person name="Grigoriev I."/>
        </authorList>
    </citation>
    <scope>NUCLEOTIDE SEQUENCE</scope>
    <source>
        <strain evidence="4">CBS 107.79</strain>
    </source>
</reference>
<proteinExistence type="predicted"/>
<organism evidence="4 5">
    <name type="scientific">Bimuria novae-zelandiae CBS 107.79</name>
    <dbReference type="NCBI Taxonomy" id="1447943"/>
    <lineage>
        <taxon>Eukaryota</taxon>
        <taxon>Fungi</taxon>
        <taxon>Dikarya</taxon>
        <taxon>Ascomycota</taxon>
        <taxon>Pezizomycotina</taxon>
        <taxon>Dothideomycetes</taxon>
        <taxon>Pleosporomycetidae</taxon>
        <taxon>Pleosporales</taxon>
        <taxon>Massarineae</taxon>
        <taxon>Didymosphaeriaceae</taxon>
        <taxon>Bimuria</taxon>
    </lineage>
</organism>
<feature type="region of interest" description="Disordered" evidence="2">
    <location>
        <begin position="377"/>
        <end position="428"/>
    </location>
</feature>